<evidence type="ECO:0000313" key="2">
    <source>
        <dbReference type="Proteomes" id="UP000005237"/>
    </source>
</evidence>
<proteinExistence type="predicted"/>
<dbReference type="Proteomes" id="UP000005237">
    <property type="component" value="Unassembled WGS sequence"/>
</dbReference>
<dbReference type="AlphaFoldDB" id="A0A8R1IL64"/>
<evidence type="ECO:0000313" key="1">
    <source>
        <dbReference type="EnsemblMetazoa" id="CJA33572.1"/>
    </source>
</evidence>
<accession>A0A8R1IL64</accession>
<reference evidence="2" key="1">
    <citation type="submission" date="2010-08" db="EMBL/GenBank/DDBJ databases">
        <authorList>
            <consortium name="Caenorhabditis japonica Sequencing Consortium"/>
            <person name="Wilson R.K."/>
        </authorList>
    </citation>
    <scope>NUCLEOTIDE SEQUENCE [LARGE SCALE GENOMIC DNA]</scope>
    <source>
        <strain evidence="2">DF5081</strain>
    </source>
</reference>
<reference evidence="1" key="2">
    <citation type="submission" date="2022-06" db="UniProtKB">
        <authorList>
            <consortium name="EnsemblMetazoa"/>
        </authorList>
    </citation>
    <scope>IDENTIFICATION</scope>
    <source>
        <strain evidence="1">DF5081</strain>
    </source>
</reference>
<name>A0A8R1IL64_CAEJA</name>
<organism evidence="1 2">
    <name type="scientific">Caenorhabditis japonica</name>
    <dbReference type="NCBI Taxonomy" id="281687"/>
    <lineage>
        <taxon>Eukaryota</taxon>
        <taxon>Metazoa</taxon>
        <taxon>Ecdysozoa</taxon>
        <taxon>Nematoda</taxon>
        <taxon>Chromadorea</taxon>
        <taxon>Rhabditida</taxon>
        <taxon>Rhabditina</taxon>
        <taxon>Rhabditomorpha</taxon>
        <taxon>Rhabditoidea</taxon>
        <taxon>Rhabditidae</taxon>
        <taxon>Peloderinae</taxon>
        <taxon>Caenorhabditis</taxon>
    </lineage>
</organism>
<sequence length="86" mass="9981">MNAENSSRKTMKSLPKTAYCKPHRTGKVARDIQEYKTFIPCLKSSTTGQKITSRTEMEQEIQQFYSKLLHHPLETKFYSIPVSELN</sequence>
<protein>
    <submittedName>
        <fullName evidence="1">Uncharacterized protein</fullName>
    </submittedName>
</protein>
<keyword evidence="2" id="KW-1185">Reference proteome</keyword>
<dbReference type="EnsemblMetazoa" id="CJA33572.1">
    <property type="protein sequence ID" value="CJA33572.1"/>
    <property type="gene ID" value="WBGene00209419"/>
</dbReference>